<dbReference type="Proteomes" id="UP001185092">
    <property type="component" value="Unassembled WGS sequence"/>
</dbReference>
<gene>
    <name evidence="3" type="ORF">HNQ88_001516</name>
</gene>
<feature type="repeat" description="TPR" evidence="1">
    <location>
        <begin position="77"/>
        <end position="110"/>
    </location>
</feature>
<keyword evidence="1" id="KW-0802">TPR repeat</keyword>
<dbReference type="SUPFAM" id="SSF48452">
    <property type="entry name" value="TPR-like"/>
    <property type="match status" value="1"/>
</dbReference>
<evidence type="ECO:0000313" key="4">
    <source>
        <dbReference type="Proteomes" id="UP001185092"/>
    </source>
</evidence>
<sequence>MTAKEKESVVRDTVLKILFAKMLSIIFILGLPTYGSTQSKQVEQKRYEEAIEKKNINERVLGLESFISTYPNSEIKREAMYQKALALTELKKYDKAIEAYEEILSLKLTNENSFKGSVLQHTKYRYFSYAGLSEIYIELKDFDKAIKCANKADKKYTCRHHPVNELMDYKAFVAIIFSDIYKAKGEYEKSLNYIMPYFFSENDEIVESIVAVLDQMYSADQITFELTSAKQNLHIGKNKFARINMFGYKLKIFEGLMNMDGYILDTSGLTQSQKANLFHQIIEQNSIYEHYASAL</sequence>
<dbReference type="RefSeq" id="WP_309937991.1">
    <property type="nucleotide sequence ID" value="NZ_AP025305.1"/>
</dbReference>
<organism evidence="3 4">
    <name type="scientific">Aureibacter tunicatorum</name>
    <dbReference type="NCBI Taxonomy" id="866807"/>
    <lineage>
        <taxon>Bacteria</taxon>
        <taxon>Pseudomonadati</taxon>
        <taxon>Bacteroidota</taxon>
        <taxon>Cytophagia</taxon>
        <taxon>Cytophagales</taxon>
        <taxon>Persicobacteraceae</taxon>
        <taxon>Aureibacter</taxon>
    </lineage>
</organism>
<dbReference type="InterPro" id="IPR019734">
    <property type="entry name" value="TPR_rpt"/>
</dbReference>
<evidence type="ECO:0000256" key="2">
    <source>
        <dbReference type="SAM" id="Phobius"/>
    </source>
</evidence>
<protein>
    <submittedName>
        <fullName evidence="3">Tetratricopeptide (TPR) repeat protein</fullName>
    </submittedName>
</protein>
<name>A0AAE4BPY1_9BACT</name>
<keyword evidence="4" id="KW-1185">Reference proteome</keyword>
<keyword evidence="2" id="KW-0472">Membrane</keyword>
<evidence type="ECO:0000256" key="1">
    <source>
        <dbReference type="PROSITE-ProRule" id="PRU00339"/>
    </source>
</evidence>
<keyword evidence="2" id="KW-0812">Transmembrane</keyword>
<dbReference type="InterPro" id="IPR011990">
    <property type="entry name" value="TPR-like_helical_dom_sf"/>
</dbReference>
<dbReference type="EMBL" id="JAVDQD010000002">
    <property type="protein sequence ID" value="MDR6238479.1"/>
    <property type="molecule type" value="Genomic_DNA"/>
</dbReference>
<comment type="caution">
    <text evidence="3">The sequence shown here is derived from an EMBL/GenBank/DDBJ whole genome shotgun (WGS) entry which is preliminary data.</text>
</comment>
<evidence type="ECO:0000313" key="3">
    <source>
        <dbReference type="EMBL" id="MDR6238479.1"/>
    </source>
</evidence>
<reference evidence="3" key="1">
    <citation type="submission" date="2023-07" db="EMBL/GenBank/DDBJ databases">
        <title>Genomic Encyclopedia of Type Strains, Phase IV (KMG-IV): sequencing the most valuable type-strain genomes for metagenomic binning, comparative biology and taxonomic classification.</title>
        <authorList>
            <person name="Goeker M."/>
        </authorList>
    </citation>
    <scope>NUCLEOTIDE SEQUENCE</scope>
    <source>
        <strain evidence="3">DSM 26174</strain>
    </source>
</reference>
<feature type="transmembrane region" description="Helical" evidence="2">
    <location>
        <begin position="14"/>
        <end position="35"/>
    </location>
</feature>
<dbReference type="SMART" id="SM00028">
    <property type="entry name" value="TPR"/>
    <property type="match status" value="2"/>
</dbReference>
<dbReference type="Pfam" id="PF13181">
    <property type="entry name" value="TPR_8"/>
    <property type="match status" value="2"/>
</dbReference>
<dbReference type="AlphaFoldDB" id="A0AAE4BPY1"/>
<dbReference type="Gene3D" id="1.25.40.10">
    <property type="entry name" value="Tetratricopeptide repeat domain"/>
    <property type="match status" value="1"/>
</dbReference>
<proteinExistence type="predicted"/>
<keyword evidence="2" id="KW-1133">Transmembrane helix</keyword>
<dbReference type="PROSITE" id="PS50005">
    <property type="entry name" value="TPR"/>
    <property type="match status" value="1"/>
</dbReference>
<accession>A0AAE4BPY1</accession>